<keyword evidence="2" id="KW-1185">Reference proteome</keyword>
<reference evidence="1 2" key="1">
    <citation type="journal article" date="2024" name="Proc. Natl. Acad. Sci. U.S.A.">
        <title>The evolutionary genomics of adaptation to stress in wild rhizobium bacteria.</title>
        <authorList>
            <person name="Kehlet-Delgado H."/>
            <person name="Montoya A.P."/>
            <person name="Jensen K.T."/>
            <person name="Wendlandt C.E."/>
            <person name="Dexheimer C."/>
            <person name="Roberts M."/>
            <person name="Torres Martinez L."/>
            <person name="Friesen M.L."/>
            <person name="Griffitts J.S."/>
            <person name="Porter S.S."/>
        </authorList>
    </citation>
    <scope>NUCLEOTIDE SEQUENCE [LARGE SCALE GENOMIC DNA]</scope>
    <source>
        <strain evidence="1 2">M0468</strain>
    </source>
</reference>
<dbReference type="Proteomes" id="UP001480082">
    <property type="component" value="Unassembled WGS sequence"/>
</dbReference>
<comment type="caution">
    <text evidence="1">The sequence shown here is derived from an EMBL/GenBank/DDBJ whole genome shotgun (WGS) entry which is preliminary data.</text>
</comment>
<evidence type="ECO:0000313" key="2">
    <source>
        <dbReference type="Proteomes" id="UP001480082"/>
    </source>
</evidence>
<accession>A0ACC6SVM4</accession>
<name>A0ACC6SVM4_9HYPH</name>
<sequence>MPVKALAAAIEGYTLEAIAHRVDAEKQRQVGYCVIEVANRAVDIAVEIANLQTSMVNIIIFGEFAYNTETLASSSAVSSVVAGASMLTNP</sequence>
<evidence type="ECO:0000313" key="1">
    <source>
        <dbReference type="EMBL" id="MER9283754.1"/>
    </source>
</evidence>
<proteinExistence type="predicted"/>
<dbReference type="EMBL" id="JAMYRI010000003">
    <property type="protein sequence ID" value="MER9283754.1"/>
    <property type="molecule type" value="Genomic_DNA"/>
</dbReference>
<protein>
    <submittedName>
        <fullName evidence="1">Uncharacterized protein</fullName>
    </submittedName>
</protein>
<organism evidence="1 2">
    <name type="scientific">Mesorhizobium australicum</name>
    <dbReference type="NCBI Taxonomy" id="536018"/>
    <lineage>
        <taxon>Bacteria</taxon>
        <taxon>Pseudomonadati</taxon>
        <taxon>Pseudomonadota</taxon>
        <taxon>Alphaproteobacteria</taxon>
        <taxon>Hyphomicrobiales</taxon>
        <taxon>Phyllobacteriaceae</taxon>
        <taxon>Mesorhizobium</taxon>
    </lineage>
</organism>
<gene>
    <name evidence="1" type="ORF">NKI81_07235</name>
</gene>